<dbReference type="Pfam" id="PF05708">
    <property type="entry name" value="Peptidase_C92"/>
    <property type="match status" value="1"/>
</dbReference>
<dbReference type="EMBL" id="LAJX01000047">
    <property type="protein sequence ID" value="KJV07324.1"/>
    <property type="molecule type" value="Genomic_DNA"/>
</dbReference>
<keyword evidence="2" id="KW-1185">Reference proteome</keyword>
<dbReference type="SUPFAM" id="SSF54001">
    <property type="entry name" value="Cysteine proteinases"/>
    <property type="match status" value="1"/>
</dbReference>
<proteinExistence type="predicted"/>
<dbReference type="Proteomes" id="UP000033684">
    <property type="component" value="Unassembled WGS sequence"/>
</dbReference>
<dbReference type="InterPro" id="IPR024453">
    <property type="entry name" value="Peptidase_C92"/>
</dbReference>
<dbReference type="Gene3D" id="3.90.1720.10">
    <property type="entry name" value="endopeptidase domain like (from Nostoc punctiforme)"/>
    <property type="match status" value="1"/>
</dbReference>
<evidence type="ECO:0008006" key="3">
    <source>
        <dbReference type="Google" id="ProtNLM"/>
    </source>
</evidence>
<reference evidence="2" key="1">
    <citation type="submission" date="2015-03" db="EMBL/GenBank/DDBJ databases">
        <title>Draft genome sequence of a novel methanotroph (Sn10-6) isolated from flooded ricefield rhizosphere in India.</title>
        <authorList>
            <person name="Pandit P.S."/>
            <person name="Pore S.D."/>
            <person name="Arora P."/>
            <person name="Kapse N.G."/>
            <person name="Dhakephalkar P.K."/>
            <person name="Rahalkar M.C."/>
        </authorList>
    </citation>
    <scope>NUCLEOTIDE SEQUENCE [LARGE SCALE GENOMIC DNA]</scope>
    <source>
        <strain evidence="2">Sn10-6</strain>
    </source>
</reference>
<evidence type="ECO:0000313" key="2">
    <source>
        <dbReference type="Proteomes" id="UP000033684"/>
    </source>
</evidence>
<name>A0A0F3IP14_9GAMM</name>
<dbReference type="RefSeq" id="WP_045778502.1">
    <property type="nucleotide sequence ID" value="NZ_LAJX01000047.1"/>
</dbReference>
<evidence type="ECO:0000313" key="1">
    <source>
        <dbReference type="EMBL" id="KJV07324.1"/>
    </source>
</evidence>
<dbReference type="InterPro" id="IPR038765">
    <property type="entry name" value="Papain-like_cys_pep_sf"/>
</dbReference>
<protein>
    <recommendedName>
        <fullName evidence="3">YebB family permuted papain-like enzyme</fullName>
    </recommendedName>
</protein>
<sequence length="185" mass="21399">MQLQDGDLIFLSIPNPLYRRVAAATGSRASHMGIAFYDEQQGWLVAESTFPVAKYTPLACYLARTDNGWVTVRRCLNPLTPQDIQALRRECDKQMGRFYHLGFRYESKRLFCSKLVYDAFANALAIEIGKLETFAELLHKQPNTQLWFWRLWFFGRIPWQRVTVSPASQMLCEKLTTVYESESTG</sequence>
<comment type="caution">
    <text evidence="1">The sequence shown here is derived from an EMBL/GenBank/DDBJ whole genome shotgun (WGS) entry which is preliminary data.</text>
</comment>
<accession>A0A0F3IP14</accession>
<gene>
    <name evidence="1" type="ORF">VZ94_05645</name>
</gene>
<organism evidence="1 2">
    <name type="scientific">Methylocucumis oryzae</name>
    <dbReference type="NCBI Taxonomy" id="1632867"/>
    <lineage>
        <taxon>Bacteria</taxon>
        <taxon>Pseudomonadati</taxon>
        <taxon>Pseudomonadota</taxon>
        <taxon>Gammaproteobacteria</taxon>
        <taxon>Methylococcales</taxon>
        <taxon>Methylococcaceae</taxon>
        <taxon>Methylocucumis</taxon>
    </lineage>
</organism>
<reference evidence="1 2" key="2">
    <citation type="journal article" date="2016" name="Microb. Ecol.">
        <title>Genome Characteristics of a Novel Type I Methanotroph (Sn10-6) Isolated from a Flooded Indian Rice Field.</title>
        <authorList>
            <person name="Rahalkar M.C."/>
            <person name="Pandit P.S."/>
            <person name="Dhakephalkar P.K."/>
            <person name="Pore S."/>
            <person name="Arora P."/>
            <person name="Kapse N."/>
        </authorList>
    </citation>
    <scope>NUCLEOTIDE SEQUENCE [LARGE SCALE GENOMIC DNA]</scope>
    <source>
        <strain evidence="1 2">Sn10-6</strain>
    </source>
</reference>
<dbReference type="OrthoDB" id="6117294at2"/>
<dbReference type="AlphaFoldDB" id="A0A0F3IP14"/>